<dbReference type="InterPro" id="IPR013766">
    <property type="entry name" value="Thioredoxin_domain"/>
</dbReference>
<evidence type="ECO:0000313" key="3">
    <source>
        <dbReference type="EMBL" id="KOX71264.1"/>
    </source>
</evidence>
<accession>A0A0N0BE99</accession>
<dbReference type="PROSITE" id="PS00194">
    <property type="entry name" value="THIOREDOXIN_1"/>
    <property type="match status" value="1"/>
</dbReference>
<dbReference type="GO" id="GO:0015035">
    <property type="term" value="F:protein-disulfide reductase activity"/>
    <property type="evidence" value="ECO:0007669"/>
    <property type="project" value="InterPro"/>
</dbReference>
<dbReference type="PANTHER" id="PTHR46115">
    <property type="entry name" value="THIOREDOXIN-LIKE PROTEIN 1"/>
    <property type="match status" value="1"/>
</dbReference>
<dbReference type="InterPro" id="IPR036249">
    <property type="entry name" value="Thioredoxin-like_sf"/>
</dbReference>
<name>A0A0N0BE99_9HYME</name>
<organism evidence="3 4">
    <name type="scientific">Melipona quadrifasciata</name>
    <dbReference type="NCBI Taxonomy" id="166423"/>
    <lineage>
        <taxon>Eukaryota</taxon>
        <taxon>Metazoa</taxon>
        <taxon>Ecdysozoa</taxon>
        <taxon>Arthropoda</taxon>
        <taxon>Hexapoda</taxon>
        <taxon>Insecta</taxon>
        <taxon>Pterygota</taxon>
        <taxon>Neoptera</taxon>
        <taxon>Endopterygota</taxon>
        <taxon>Hymenoptera</taxon>
        <taxon>Apocrita</taxon>
        <taxon>Aculeata</taxon>
        <taxon>Apoidea</taxon>
        <taxon>Anthophila</taxon>
        <taxon>Apidae</taxon>
        <taxon>Melipona</taxon>
    </lineage>
</organism>
<evidence type="ECO:0000313" key="4">
    <source>
        <dbReference type="Proteomes" id="UP000053105"/>
    </source>
</evidence>
<gene>
    <name evidence="3" type="ORF">WN51_03498</name>
</gene>
<feature type="domain" description="Thioredoxin" evidence="2">
    <location>
        <begin position="1"/>
        <end position="105"/>
    </location>
</feature>
<dbReference type="Proteomes" id="UP000053105">
    <property type="component" value="Unassembled WGS sequence"/>
</dbReference>
<dbReference type="EMBL" id="KQ435844">
    <property type="protein sequence ID" value="KOX71264.1"/>
    <property type="molecule type" value="Genomic_DNA"/>
</dbReference>
<dbReference type="STRING" id="166423.A0A0N0BE99"/>
<dbReference type="PRINTS" id="PR00421">
    <property type="entry name" value="THIOREDOXIN"/>
</dbReference>
<proteinExistence type="predicted"/>
<dbReference type="SUPFAM" id="SSF52833">
    <property type="entry name" value="Thioredoxin-like"/>
    <property type="match status" value="1"/>
</dbReference>
<dbReference type="Pfam" id="PF00085">
    <property type="entry name" value="Thioredoxin"/>
    <property type="match status" value="1"/>
</dbReference>
<dbReference type="AlphaFoldDB" id="A0A0N0BE99"/>
<dbReference type="OrthoDB" id="2121326at2759"/>
<dbReference type="FunFam" id="3.40.30.10:FF:000245">
    <property type="entry name" value="Thioredoxin"/>
    <property type="match status" value="1"/>
</dbReference>
<dbReference type="NCBIfam" id="TIGR01068">
    <property type="entry name" value="thioredoxin"/>
    <property type="match status" value="1"/>
</dbReference>
<dbReference type="CDD" id="cd02947">
    <property type="entry name" value="TRX_family"/>
    <property type="match status" value="1"/>
</dbReference>
<evidence type="ECO:0000256" key="1">
    <source>
        <dbReference type="ARBA" id="ARBA00023157"/>
    </source>
</evidence>
<sequence length="105" mass="12046">MYIIHILSLQDDLKSQLEKAGDNLVVIDFFATWCGPCKMIAPKLEELSKEMEKVVFLKVDVDECEDITSEYEITSMPTFVFIKNNKVTFSGANYDKLKSTIEKNK</sequence>
<evidence type="ECO:0000259" key="2">
    <source>
        <dbReference type="PROSITE" id="PS51352"/>
    </source>
</evidence>
<dbReference type="Gene3D" id="3.40.30.10">
    <property type="entry name" value="Glutaredoxin"/>
    <property type="match status" value="1"/>
</dbReference>
<dbReference type="InterPro" id="IPR017937">
    <property type="entry name" value="Thioredoxin_CS"/>
</dbReference>
<dbReference type="InterPro" id="IPR005746">
    <property type="entry name" value="Thioredoxin"/>
</dbReference>
<keyword evidence="4" id="KW-1185">Reference proteome</keyword>
<dbReference type="PROSITE" id="PS51352">
    <property type="entry name" value="THIOREDOXIN_2"/>
    <property type="match status" value="1"/>
</dbReference>
<reference evidence="3 4" key="1">
    <citation type="submission" date="2015-07" db="EMBL/GenBank/DDBJ databases">
        <title>The genome of Melipona quadrifasciata.</title>
        <authorList>
            <person name="Pan H."/>
            <person name="Kapheim K."/>
        </authorList>
    </citation>
    <scope>NUCLEOTIDE SEQUENCE [LARGE SCALE GENOMIC DNA]</scope>
    <source>
        <strain evidence="3">0111107301</strain>
        <tissue evidence="3">Whole body</tissue>
    </source>
</reference>
<protein>
    <submittedName>
        <fullName evidence="3">Thioredoxin-2</fullName>
    </submittedName>
</protein>
<keyword evidence="1" id="KW-1015">Disulfide bond</keyword>